<dbReference type="GO" id="GO:0005829">
    <property type="term" value="C:cytosol"/>
    <property type="evidence" value="ECO:0007669"/>
    <property type="project" value="TreeGrafter"/>
</dbReference>
<dbReference type="AlphaFoldDB" id="J0NQX9"/>
<proteinExistence type="predicted"/>
<protein>
    <submittedName>
        <fullName evidence="2">Oxidoreductase, aldo/keto reductase family protein</fullName>
    </submittedName>
</protein>
<evidence type="ECO:0000313" key="2">
    <source>
        <dbReference type="EMBL" id="EJF47217.1"/>
    </source>
</evidence>
<organism evidence="2 3">
    <name type="scientific">Actinomyces massiliensis F0489</name>
    <dbReference type="NCBI Taxonomy" id="1125718"/>
    <lineage>
        <taxon>Bacteria</taxon>
        <taxon>Bacillati</taxon>
        <taxon>Actinomycetota</taxon>
        <taxon>Actinomycetes</taxon>
        <taxon>Actinomycetales</taxon>
        <taxon>Actinomycetaceae</taxon>
        <taxon>Actinomyces</taxon>
    </lineage>
</organism>
<dbReference type="InterPro" id="IPR036812">
    <property type="entry name" value="NAD(P)_OxRdtase_dom_sf"/>
</dbReference>
<dbReference type="Gene3D" id="3.20.20.100">
    <property type="entry name" value="NADP-dependent oxidoreductase domain"/>
    <property type="match status" value="1"/>
</dbReference>
<dbReference type="InterPro" id="IPR023210">
    <property type="entry name" value="NADP_OxRdtase_dom"/>
</dbReference>
<dbReference type="eggNOG" id="COG0667">
    <property type="taxonomic scope" value="Bacteria"/>
</dbReference>
<dbReference type="InterPro" id="IPR050523">
    <property type="entry name" value="AKR_Detox_Biosynth"/>
</dbReference>
<dbReference type="SUPFAM" id="SSF51430">
    <property type="entry name" value="NAD(P)-linked oxidoreductase"/>
    <property type="match status" value="1"/>
</dbReference>
<dbReference type="PANTHER" id="PTHR43364:SF6">
    <property type="entry name" value="OXIDOREDUCTASE-RELATED"/>
    <property type="match status" value="1"/>
</dbReference>
<reference evidence="2 3" key="1">
    <citation type="submission" date="2012-05" db="EMBL/GenBank/DDBJ databases">
        <authorList>
            <person name="Harkins D.M."/>
            <person name="Madupu R."/>
            <person name="Durkin A.S."/>
            <person name="Torralba M."/>
            <person name="Methe B."/>
            <person name="Sutton G.G."/>
            <person name="Nelson K.E."/>
        </authorList>
    </citation>
    <scope>NUCLEOTIDE SEQUENCE [LARGE SCALE GENOMIC DNA]</scope>
    <source>
        <strain evidence="2 3">F0489</strain>
    </source>
</reference>
<gene>
    <name evidence="2" type="ORF">HMPREF1318_2926</name>
</gene>
<feature type="domain" description="NADP-dependent oxidoreductase" evidence="1">
    <location>
        <begin position="4"/>
        <end position="305"/>
    </location>
</feature>
<evidence type="ECO:0000313" key="3">
    <source>
        <dbReference type="Proteomes" id="UP000002941"/>
    </source>
</evidence>
<dbReference type="Proteomes" id="UP000002941">
    <property type="component" value="Unassembled WGS sequence"/>
</dbReference>
<dbReference type="OrthoDB" id="9768793at2"/>
<dbReference type="PATRIC" id="fig|1125718.3.peg.399"/>
<name>J0NQX9_9ACTO</name>
<dbReference type="PANTHER" id="PTHR43364">
    <property type="entry name" value="NADH-SPECIFIC METHYLGLYOXAL REDUCTASE-RELATED"/>
    <property type="match status" value="1"/>
</dbReference>
<dbReference type="EMBL" id="AKFT01000025">
    <property type="protein sequence ID" value="EJF47217.1"/>
    <property type="molecule type" value="Genomic_DNA"/>
</dbReference>
<keyword evidence="3" id="KW-1185">Reference proteome</keyword>
<dbReference type="Pfam" id="PF00248">
    <property type="entry name" value="Aldo_ket_red"/>
    <property type="match status" value="1"/>
</dbReference>
<sequence length="309" mass="32647">MVPPLAVGTMYFGTRVAPTIAHEILDAALDTGATFLDTANNYAFWVEDGTGDESETVLGDWFDARPGAREQVVLATKIGARPRPGTRSLDEALGLSAPAVREQTEHSLMRLRTDRIDVLYAHIDDTRVPIEETVGALQEEVRRGTARVIACSNITSSRLGAGLRAAADGPRYSVVQQRFTYLTAAPGADLSPHVLLDDDLIDLAVGQHLSLAGYSPLLGGAYTRDDRRLPDAYQHGATASQLAALARAADSTGLDAGQVVLAWMAGRAVPVLPVVGVSTRAQLDSAVRAMSAPLPAAVLADLESARGTV</sequence>
<accession>J0NQX9</accession>
<evidence type="ECO:0000259" key="1">
    <source>
        <dbReference type="Pfam" id="PF00248"/>
    </source>
</evidence>
<comment type="caution">
    <text evidence="2">The sequence shown here is derived from an EMBL/GenBank/DDBJ whole genome shotgun (WGS) entry which is preliminary data.</text>
</comment>